<evidence type="ECO:0000313" key="1">
    <source>
        <dbReference type="EMBL" id="TFH92476.1"/>
    </source>
</evidence>
<dbReference type="OrthoDB" id="5876046at2"/>
<dbReference type="EMBL" id="SATR01000006">
    <property type="protein sequence ID" value="TFH92476.1"/>
    <property type="molecule type" value="Genomic_DNA"/>
</dbReference>
<evidence type="ECO:0000313" key="2">
    <source>
        <dbReference type="Proteomes" id="UP000297753"/>
    </source>
</evidence>
<gene>
    <name evidence="1" type="ORF">ELS82_06080</name>
</gene>
<reference evidence="1 2" key="1">
    <citation type="submission" date="2019-01" db="EMBL/GenBank/DDBJ databases">
        <title>Vibrio BEI176 sp. nov, a marine bacterium isolated from China: eastern marignal seas.</title>
        <authorList>
            <person name="Li B."/>
        </authorList>
    </citation>
    <scope>NUCLEOTIDE SEQUENCE [LARGE SCALE GENOMIC DNA]</scope>
    <source>
        <strain evidence="1 2">BEI176</strain>
    </source>
</reference>
<sequence length="149" mass="17590">MIRTLRISALAISLIIIALFSYGATIGYISNYEIVITHENRKAQIFAYRGRVTALHTNYNEDEEIVSQWRISSWQLLFGHQWIRIFESREQLFGVVSDDKVTQENLLSQHLWFRFSRIERFGDTIYIWDNHPVPTLYEGKIKGKLLLLK</sequence>
<proteinExistence type="predicted"/>
<evidence type="ECO:0008006" key="3">
    <source>
        <dbReference type="Google" id="ProtNLM"/>
    </source>
</evidence>
<dbReference type="AlphaFoldDB" id="A0A4Y8WIK1"/>
<comment type="caution">
    <text evidence="1">The sequence shown here is derived from an EMBL/GenBank/DDBJ whole genome shotgun (WGS) entry which is preliminary data.</text>
</comment>
<name>A0A4Y8WIK1_9VIBR</name>
<accession>A0A4Y8WIK1</accession>
<keyword evidence="2" id="KW-1185">Reference proteome</keyword>
<dbReference type="RefSeq" id="WP_134834679.1">
    <property type="nucleotide sequence ID" value="NZ_SATR01000006.1"/>
</dbReference>
<dbReference type="Proteomes" id="UP000297753">
    <property type="component" value="Unassembled WGS sequence"/>
</dbReference>
<organism evidence="1 2">
    <name type="scientific">Vibrio ouci</name>
    <dbReference type="NCBI Taxonomy" id="2499078"/>
    <lineage>
        <taxon>Bacteria</taxon>
        <taxon>Pseudomonadati</taxon>
        <taxon>Pseudomonadota</taxon>
        <taxon>Gammaproteobacteria</taxon>
        <taxon>Vibrionales</taxon>
        <taxon>Vibrionaceae</taxon>
        <taxon>Vibrio</taxon>
    </lineage>
</organism>
<protein>
    <recommendedName>
        <fullName evidence="3">DUF1850 domain-containing protein</fullName>
    </recommendedName>
</protein>